<dbReference type="InterPro" id="IPR050491">
    <property type="entry name" value="AmpC-like"/>
</dbReference>
<reference evidence="3" key="2">
    <citation type="submission" date="2020-09" db="EMBL/GenBank/DDBJ databases">
        <authorList>
            <person name="Sun Q."/>
            <person name="Ohkuma M."/>
        </authorList>
    </citation>
    <scope>NUCLEOTIDE SEQUENCE</scope>
    <source>
        <strain evidence="3">JCM 4714</strain>
    </source>
</reference>
<comment type="caution">
    <text evidence="3">The sequence shown here is derived from an EMBL/GenBank/DDBJ whole genome shotgun (WGS) entry which is preliminary data.</text>
</comment>
<evidence type="ECO:0000313" key="4">
    <source>
        <dbReference type="Proteomes" id="UP000655443"/>
    </source>
</evidence>
<dbReference type="InterPro" id="IPR001466">
    <property type="entry name" value="Beta-lactam-related"/>
</dbReference>
<dbReference type="RefSeq" id="WP_229882511.1">
    <property type="nucleotide sequence ID" value="NZ_BMVG01000067.1"/>
</dbReference>
<name>A0A918YTI9_9ACTN</name>
<evidence type="ECO:0000256" key="1">
    <source>
        <dbReference type="SAM" id="MobiDB-lite"/>
    </source>
</evidence>
<dbReference type="EMBL" id="BMVG01000067">
    <property type="protein sequence ID" value="GHE15739.1"/>
    <property type="molecule type" value="Genomic_DNA"/>
</dbReference>
<accession>A0A918YTI9</accession>
<dbReference type="SUPFAM" id="SSF56601">
    <property type="entry name" value="beta-lactamase/transpeptidase-like"/>
    <property type="match status" value="1"/>
</dbReference>
<dbReference type="PANTHER" id="PTHR46825:SF7">
    <property type="entry name" value="D-ALANYL-D-ALANINE CARBOXYPEPTIDASE"/>
    <property type="match status" value="1"/>
</dbReference>
<evidence type="ECO:0000259" key="2">
    <source>
        <dbReference type="Pfam" id="PF00144"/>
    </source>
</evidence>
<feature type="compositionally biased region" description="Polar residues" evidence="1">
    <location>
        <begin position="33"/>
        <end position="45"/>
    </location>
</feature>
<sequence length="484" mass="51937">MSEPFACLVPDPFAKPPPLSGQPTDLRVPHTTGLPQGSPHATTPDNDSEELCNPEQVLRDAWGEGGGCSPMAGQVRAGIMIVMTSTFLSRRALVGVTLTTALLAAVASPVAIAATPSPVASSSSTAVPPLDTAALRAAISDLDHPQATAAQLRVSGTAGNWYGTAGVADRRTGAPICQDDTFRAGSITKVFVAAAVLQLSAEGQVDLDKPVQDYLPGLLPKSYAPIKVSQLLNHTSGLPSEHIPESRQTNTPEQILEHRYDQWTPKQLVATLPEDSPMKFTPGTKQEYRGMNYVLAAMLLEKVTGKPYSKVIGDRILRPLGLYHTSFPGNDPKMYGPHVHGYLAMSDGTLKDVTEYNQSEAWGEGEIISTTGDLDRFITALFTPGKVLPKATLDKMFEMPAPDVRMVDGSPARYSMGLQTVTVNGVTLWGKTGERYGYNSAMVATRDLQRRAVYSWTPTHRDASQTQMVLRIADAITKPAAGSR</sequence>
<dbReference type="AlphaFoldDB" id="A0A918YTI9"/>
<keyword evidence="4" id="KW-1185">Reference proteome</keyword>
<organism evidence="3 4">
    <name type="scientific">Streptomyces alanosinicus</name>
    <dbReference type="NCBI Taxonomy" id="68171"/>
    <lineage>
        <taxon>Bacteria</taxon>
        <taxon>Bacillati</taxon>
        <taxon>Actinomycetota</taxon>
        <taxon>Actinomycetes</taxon>
        <taxon>Kitasatosporales</taxon>
        <taxon>Streptomycetaceae</taxon>
        <taxon>Streptomyces</taxon>
    </lineage>
</organism>
<dbReference type="InterPro" id="IPR012338">
    <property type="entry name" value="Beta-lactam/transpept-like"/>
</dbReference>
<dbReference type="Gene3D" id="3.40.710.10">
    <property type="entry name" value="DD-peptidase/beta-lactamase superfamily"/>
    <property type="match status" value="1"/>
</dbReference>
<dbReference type="Pfam" id="PF00144">
    <property type="entry name" value="Beta-lactamase"/>
    <property type="match status" value="1"/>
</dbReference>
<gene>
    <name evidence="3" type="ORF">GCM10010339_91370</name>
</gene>
<reference evidence="3" key="1">
    <citation type="journal article" date="2014" name="Int. J. Syst. Evol. Microbiol.">
        <title>Complete genome sequence of Corynebacterium casei LMG S-19264T (=DSM 44701T), isolated from a smear-ripened cheese.</title>
        <authorList>
            <consortium name="US DOE Joint Genome Institute (JGI-PGF)"/>
            <person name="Walter F."/>
            <person name="Albersmeier A."/>
            <person name="Kalinowski J."/>
            <person name="Ruckert C."/>
        </authorList>
    </citation>
    <scope>NUCLEOTIDE SEQUENCE</scope>
    <source>
        <strain evidence="3">JCM 4714</strain>
    </source>
</reference>
<protein>
    <recommendedName>
        <fullName evidence="2">Beta-lactamase-related domain-containing protein</fullName>
    </recommendedName>
</protein>
<dbReference type="Proteomes" id="UP000655443">
    <property type="component" value="Unassembled WGS sequence"/>
</dbReference>
<feature type="domain" description="Beta-lactamase-related" evidence="2">
    <location>
        <begin position="146"/>
        <end position="466"/>
    </location>
</feature>
<dbReference type="PANTHER" id="PTHR46825">
    <property type="entry name" value="D-ALANYL-D-ALANINE-CARBOXYPEPTIDASE/ENDOPEPTIDASE AMPH"/>
    <property type="match status" value="1"/>
</dbReference>
<feature type="region of interest" description="Disordered" evidence="1">
    <location>
        <begin position="1"/>
        <end position="51"/>
    </location>
</feature>
<proteinExistence type="predicted"/>
<evidence type="ECO:0000313" key="3">
    <source>
        <dbReference type="EMBL" id="GHE15739.1"/>
    </source>
</evidence>